<evidence type="ECO:0000313" key="3">
    <source>
        <dbReference type="Proteomes" id="UP000714275"/>
    </source>
</evidence>
<feature type="compositionally biased region" description="Basic and acidic residues" evidence="1">
    <location>
        <begin position="234"/>
        <end position="243"/>
    </location>
</feature>
<name>A0A9P6ZYY9_9AGAM</name>
<sequence>MPRHCRVTGASIKLCRVTLTPRQCRVKPAPSALQLLVSLRGNQNHQDQPLGVGDLIPCYDRLGNIIAYLPASLQTTRLSHALDAPHIATAPVTRLAGITANSTSDAPSLSRLMRHHSQELFHLSTGSKSTPRRRTRSASPSAARANQRRGPDQPYNSRHPTFGTGDETLTDDMWDQWPDGDFERHATSSDEVCEVAAPLLLAEEEIGPLKRCPSLPTEECAPAKRRSASQTRRVQPERGKKRK</sequence>
<gene>
    <name evidence="2" type="ORF">EV702DRAFT_1087916</name>
</gene>
<accession>A0A9P6ZYY9</accession>
<dbReference type="AlphaFoldDB" id="A0A9P6ZYY9"/>
<organism evidence="2 3">
    <name type="scientific">Suillus placidus</name>
    <dbReference type="NCBI Taxonomy" id="48579"/>
    <lineage>
        <taxon>Eukaryota</taxon>
        <taxon>Fungi</taxon>
        <taxon>Dikarya</taxon>
        <taxon>Basidiomycota</taxon>
        <taxon>Agaricomycotina</taxon>
        <taxon>Agaricomycetes</taxon>
        <taxon>Agaricomycetidae</taxon>
        <taxon>Boletales</taxon>
        <taxon>Suillineae</taxon>
        <taxon>Suillaceae</taxon>
        <taxon>Suillus</taxon>
    </lineage>
</organism>
<evidence type="ECO:0000256" key="1">
    <source>
        <dbReference type="SAM" id="MobiDB-lite"/>
    </source>
</evidence>
<dbReference type="Proteomes" id="UP000714275">
    <property type="component" value="Unassembled WGS sequence"/>
</dbReference>
<proteinExistence type="predicted"/>
<protein>
    <submittedName>
        <fullName evidence="2">Uncharacterized protein</fullName>
    </submittedName>
</protein>
<reference evidence="2" key="1">
    <citation type="journal article" date="2020" name="New Phytol.">
        <title>Comparative genomics reveals dynamic genome evolution in host specialist ectomycorrhizal fungi.</title>
        <authorList>
            <person name="Lofgren L.A."/>
            <person name="Nguyen N.H."/>
            <person name="Vilgalys R."/>
            <person name="Ruytinx J."/>
            <person name="Liao H.L."/>
            <person name="Branco S."/>
            <person name="Kuo A."/>
            <person name="LaButti K."/>
            <person name="Lipzen A."/>
            <person name="Andreopoulos W."/>
            <person name="Pangilinan J."/>
            <person name="Riley R."/>
            <person name="Hundley H."/>
            <person name="Na H."/>
            <person name="Barry K."/>
            <person name="Grigoriev I.V."/>
            <person name="Stajich J.E."/>
            <person name="Kennedy P.G."/>
        </authorList>
    </citation>
    <scope>NUCLEOTIDE SEQUENCE</scope>
    <source>
        <strain evidence="2">DOB743</strain>
    </source>
</reference>
<dbReference type="OrthoDB" id="2624269at2759"/>
<feature type="region of interest" description="Disordered" evidence="1">
    <location>
        <begin position="204"/>
        <end position="243"/>
    </location>
</feature>
<comment type="caution">
    <text evidence="2">The sequence shown here is derived from an EMBL/GenBank/DDBJ whole genome shotgun (WGS) entry which is preliminary data.</text>
</comment>
<keyword evidence="3" id="KW-1185">Reference proteome</keyword>
<feature type="region of interest" description="Disordered" evidence="1">
    <location>
        <begin position="121"/>
        <end position="167"/>
    </location>
</feature>
<dbReference type="EMBL" id="JABBWD010000012">
    <property type="protein sequence ID" value="KAG1779404.1"/>
    <property type="molecule type" value="Genomic_DNA"/>
</dbReference>
<evidence type="ECO:0000313" key="2">
    <source>
        <dbReference type="EMBL" id="KAG1779404.1"/>
    </source>
</evidence>